<dbReference type="Pfam" id="PF13778">
    <property type="entry name" value="DUF4174"/>
    <property type="match status" value="1"/>
</dbReference>
<evidence type="ECO:0000256" key="1">
    <source>
        <dbReference type="ARBA" id="ARBA00022729"/>
    </source>
</evidence>
<feature type="domain" description="DUF4174" evidence="2">
    <location>
        <begin position="22"/>
        <end position="58"/>
    </location>
</feature>
<organism evidence="3 4">
    <name type="scientific">Goodea atripinnis</name>
    <dbReference type="NCBI Taxonomy" id="208336"/>
    <lineage>
        <taxon>Eukaryota</taxon>
        <taxon>Metazoa</taxon>
        <taxon>Chordata</taxon>
        <taxon>Craniata</taxon>
        <taxon>Vertebrata</taxon>
        <taxon>Euteleostomi</taxon>
        <taxon>Actinopterygii</taxon>
        <taxon>Neopterygii</taxon>
        <taxon>Teleostei</taxon>
        <taxon>Neoteleostei</taxon>
        <taxon>Acanthomorphata</taxon>
        <taxon>Ovalentaria</taxon>
        <taxon>Atherinomorphae</taxon>
        <taxon>Cyprinodontiformes</taxon>
        <taxon>Goodeidae</taxon>
        <taxon>Goodea</taxon>
    </lineage>
</organism>
<protein>
    <recommendedName>
        <fullName evidence="2">DUF4174 domain-containing protein</fullName>
    </recommendedName>
</protein>
<dbReference type="EMBL" id="JAHRIO010080753">
    <property type="protein sequence ID" value="MEQ2184863.1"/>
    <property type="molecule type" value="Genomic_DNA"/>
</dbReference>
<keyword evidence="4" id="KW-1185">Reference proteome</keyword>
<sequence>MLLRVIWASNAHRKFCSPGCSFMVLLDELGVDRERFIVPVSSEELFSYIDSFVLEEEERERLEVHRDFCD</sequence>
<evidence type="ECO:0000313" key="3">
    <source>
        <dbReference type="EMBL" id="MEQ2184863.1"/>
    </source>
</evidence>
<keyword evidence="1" id="KW-0732">Signal</keyword>
<accession>A0ABV0PMY6</accession>
<dbReference type="InterPro" id="IPR025232">
    <property type="entry name" value="DUF4174"/>
</dbReference>
<evidence type="ECO:0000313" key="4">
    <source>
        <dbReference type="Proteomes" id="UP001476798"/>
    </source>
</evidence>
<name>A0ABV0PMY6_9TELE</name>
<evidence type="ECO:0000259" key="2">
    <source>
        <dbReference type="Pfam" id="PF13778"/>
    </source>
</evidence>
<proteinExistence type="predicted"/>
<comment type="caution">
    <text evidence="3">The sequence shown here is derived from an EMBL/GenBank/DDBJ whole genome shotgun (WGS) entry which is preliminary data.</text>
</comment>
<dbReference type="Proteomes" id="UP001476798">
    <property type="component" value="Unassembled WGS sequence"/>
</dbReference>
<gene>
    <name evidence="3" type="ORF">GOODEAATRI_012365</name>
</gene>
<reference evidence="3 4" key="1">
    <citation type="submission" date="2021-06" db="EMBL/GenBank/DDBJ databases">
        <authorList>
            <person name="Palmer J.M."/>
        </authorList>
    </citation>
    <scope>NUCLEOTIDE SEQUENCE [LARGE SCALE GENOMIC DNA]</scope>
    <source>
        <strain evidence="3 4">GA_2019</strain>
        <tissue evidence="3">Muscle</tissue>
    </source>
</reference>